<reference evidence="5 6" key="1">
    <citation type="journal article" date="2019" name="BMC Genomics">
        <title>New insights from Opisthorchis felineus genome: update on genomics of the epidemiologically important liver flukes.</title>
        <authorList>
            <person name="Ershov N.I."/>
            <person name="Mordvinov V.A."/>
            <person name="Prokhortchouk E.B."/>
            <person name="Pakharukova M.Y."/>
            <person name="Gunbin K.V."/>
            <person name="Ustyantsev K."/>
            <person name="Genaev M.A."/>
            <person name="Blinov A.G."/>
            <person name="Mazur A."/>
            <person name="Boulygina E."/>
            <person name="Tsygankova S."/>
            <person name="Khrameeva E."/>
            <person name="Chekanov N."/>
            <person name="Fan G."/>
            <person name="Xiao A."/>
            <person name="Zhang H."/>
            <person name="Xu X."/>
            <person name="Yang H."/>
            <person name="Solovyev V."/>
            <person name="Lee S.M."/>
            <person name="Liu X."/>
            <person name="Afonnikov D.A."/>
            <person name="Skryabin K.G."/>
        </authorList>
    </citation>
    <scope>NUCLEOTIDE SEQUENCE [LARGE SCALE GENOMIC DNA]</scope>
    <source>
        <strain evidence="5">AK-0245</strain>
        <tissue evidence="5">Whole organism</tissue>
    </source>
</reference>
<evidence type="ECO:0000256" key="2">
    <source>
        <dbReference type="PIRSR" id="PIRSR601461-2"/>
    </source>
</evidence>
<dbReference type="OrthoDB" id="10345760at2759"/>
<name>A0A4S2LLA2_OPIFE</name>
<evidence type="ECO:0000256" key="3">
    <source>
        <dbReference type="SAM" id="SignalP"/>
    </source>
</evidence>
<dbReference type="PANTHER" id="PTHR47966">
    <property type="entry name" value="BETA-SITE APP-CLEAVING ENZYME, ISOFORM A-RELATED"/>
    <property type="match status" value="1"/>
</dbReference>
<dbReference type="Gene3D" id="2.60.40.1960">
    <property type="match status" value="1"/>
</dbReference>
<keyword evidence="3" id="KW-0732">Signal</keyword>
<comment type="similarity">
    <text evidence="1">Belongs to the peptidase A1 family.</text>
</comment>
<dbReference type="GO" id="GO:0004190">
    <property type="term" value="F:aspartic-type endopeptidase activity"/>
    <property type="evidence" value="ECO:0007669"/>
    <property type="project" value="InterPro"/>
</dbReference>
<dbReference type="AlphaFoldDB" id="A0A4S2LLA2"/>
<feature type="signal peptide" evidence="3">
    <location>
        <begin position="1"/>
        <end position="18"/>
    </location>
</feature>
<proteinExistence type="inferred from homology"/>
<dbReference type="PANTHER" id="PTHR47966:SF51">
    <property type="entry name" value="BETA-SITE APP-CLEAVING ENZYME, ISOFORM A-RELATED"/>
    <property type="match status" value="1"/>
</dbReference>
<dbReference type="InterPro" id="IPR021109">
    <property type="entry name" value="Peptidase_aspartic_dom_sf"/>
</dbReference>
<sequence>MKKATWASVALFALTVQTFELDLYYRSRGQFREKRDIMYADLAFTHGGGLFAHMSLGTPPQNFCVIVDTTLDVTVVISSTAQHADWNQKKKFNRRFSTTDERAARFQNVRQVATTAVRDNLQLNGIPPIRVTFSVVGSHNPRLRLPVAGDGHLGLAFPDIERRLPDTNILNVLSQNQLIDYKRFTLLCVCAAHRNDFEPDAQVVFGSHHKIYPEEFQMVPAEVHRRGWKLDVLGLSTPARRISAIGFSATLDSTSWLNKASVDRARLINTALGAMESGNQYIVDCNRMNQLPALIISFHGLDLSLSPEKYVQKEDRNGLTHCFSSIVPDPGIRNENMVLGMAFMEHFLTMFDQEVNKVGFQERIC</sequence>
<dbReference type="Proteomes" id="UP000308267">
    <property type="component" value="Unassembled WGS sequence"/>
</dbReference>
<dbReference type="Pfam" id="PF00026">
    <property type="entry name" value="Asp"/>
    <property type="match status" value="1"/>
</dbReference>
<dbReference type="Gene3D" id="2.40.70.10">
    <property type="entry name" value="Acid Proteases"/>
    <property type="match status" value="2"/>
</dbReference>
<gene>
    <name evidence="5" type="ORF">CRM22_006373</name>
</gene>
<accession>A0A4S2LLA2</accession>
<dbReference type="STRING" id="147828.A0A4S2LLA2"/>
<evidence type="ECO:0000313" key="5">
    <source>
        <dbReference type="EMBL" id="TGZ64433.1"/>
    </source>
</evidence>
<dbReference type="InterPro" id="IPR033121">
    <property type="entry name" value="PEPTIDASE_A1"/>
</dbReference>
<dbReference type="CDD" id="cd05471">
    <property type="entry name" value="pepsin_like"/>
    <property type="match status" value="1"/>
</dbReference>
<evidence type="ECO:0000256" key="1">
    <source>
        <dbReference type="ARBA" id="ARBA00007447"/>
    </source>
</evidence>
<dbReference type="PROSITE" id="PS51767">
    <property type="entry name" value="PEPTIDASE_A1"/>
    <property type="match status" value="1"/>
</dbReference>
<organism evidence="5 6">
    <name type="scientific">Opisthorchis felineus</name>
    <dbReference type="NCBI Taxonomy" id="147828"/>
    <lineage>
        <taxon>Eukaryota</taxon>
        <taxon>Metazoa</taxon>
        <taxon>Spiralia</taxon>
        <taxon>Lophotrochozoa</taxon>
        <taxon>Platyhelminthes</taxon>
        <taxon>Trematoda</taxon>
        <taxon>Digenea</taxon>
        <taxon>Opisthorchiida</taxon>
        <taxon>Opisthorchiata</taxon>
        <taxon>Opisthorchiidae</taxon>
        <taxon>Opisthorchis</taxon>
    </lineage>
</organism>
<keyword evidence="2" id="KW-1015">Disulfide bond</keyword>
<evidence type="ECO:0000313" key="6">
    <source>
        <dbReference type="Proteomes" id="UP000308267"/>
    </source>
</evidence>
<feature type="chain" id="PRO_5020406786" description="Peptidase A1 domain-containing protein" evidence="3">
    <location>
        <begin position="19"/>
        <end position="365"/>
    </location>
</feature>
<feature type="domain" description="Peptidase A1" evidence="4">
    <location>
        <begin position="50"/>
        <end position="361"/>
    </location>
</feature>
<evidence type="ECO:0000259" key="4">
    <source>
        <dbReference type="PROSITE" id="PS51767"/>
    </source>
</evidence>
<dbReference type="InterPro" id="IPR034164">
    <property type="entry name" value="Pepsin-like_dom"/>
</dbReference>
<feature type="disulfide bond" evidence="2">
    <location>
        <begin position="285"/>
        <end position="322"/>
    </location>
</feature>
<dbReference type="GO" id="GO:0006508">
    <property type="term" value="P:proteolysis"/>
    <property type="evidence" value="ECO:0007669"/>
    <property type="project" value="InterPro"/>
</dbReference>
<dbReference type="SUPFAM" id="SSF50630">
    <property type="entry name" value="Acid proteases"/>
    <property type="match status" value="1"/>
</dbReference>
<dbReference type="EMBL" id="SJOL01006737">
    <property type="protein sequence ID" value="TGZ64433.1"/>
    <property type="molecule type" value="Genomic_DNA"/>
</dbReference>
<dbReference type="InterPro" id="IPR001461">
    <property type="entry name" value="Aspartic_peptidase_A1"/>
</dbReference>
<protein>
    <recommendedName>
        <fullName evidence="4">Peptidase A1 domain-containing protein</fullName>
    </recommendedName>
</protein>
<keyword evidence="6" id="KW-1185">Reference proteome</keyword>
<comment type="caution">
    <text evidence="5">The sequence shown here is derived from an EMBL/GenBank/DDBJ whole genome shotgun (WGS) entry which is preliminary data.</text>
</comment>